<keyword evidence="1" id="KW-0472">Membrane</keyword>
<gene>
    <name evidence="2" type="ORF">KOF26_15000</name>
</gene>
<feature type="transmembrane region" description="Helical" evidence="1">
    <location>
        <begin position="78"/>
        <end position="97"/>
    </location>
</feature>
<keyword evidence="1" id="KW-0812">Transmembrane</keyword>
<evidence type="ECO:0000313" key="3">
    <source>
        <dbReference type="Proteomes" id="UP000776276"/>
    </source>
</evidence>
<evidence type="ECO:0000256" key="1">
    <source>
        <dbReference type="SAM" id="Phobius"/>
    </source>
</evidence>
<feature type="transmembrane region" description="Helical" evidence="1">
    <location>
        <begin position="21"/>
        <end position="39"/>
    </location>
</feature>
<dbReference type="Proteomes" id="UP000776276">
    <property type="component" value="Unassembled WGS sequence"/>
</dbReference>
<dbReference type="RefSeq" id="WP_216326742.1">
    <property type="nucleotide sequence ID" value="NZ_JAHKRT010000008.1"/>
</dbReference>
<accession>A0ABS6BMY8</accession>
<keyword evidence="1" id="KW-1133">Transmembrane helix</keyword>
<proteinExistence type="predicted"/>
<sequence>MEGIVVTSTRHRGRWPNWHHLMWGGLALALVSPLVAMQFTPEVNWGLVDFLAAALILGGGGVAAELAMRFGRSGAARVGVISSAVIVGALIWAQLAVRII</sequence>
<keyword evidence="3" id="KW-1185">Reference proteome</keyword>
<evidence type="ECO:0000313" key="2">
    <source>
        <dbReference type="EMBL" id="MBU3079166.1"/>
    </source>
</evidence>
<reference evidence="2 3" key="1">
    <citation type="submission" date="2021-06" db="EMBL/GenBank/DDBJ databases">
        <title>Sphingomonas sp. XMGL2, whole genome shotgun sequencing project.</title>
        <authorList>
            <person name="Zhao G."/>
            <person name="Shen L."/>
        </authorList>
    </citation>
    <scope>NUCLEOTIDE SEQUENCE [LARGE SCALE GENOMIC DNA]</scope>
    <source>
        <strain evidence="2 3">XMGL2</strain>
    </source>
</reference>
<name>A0ABS6BMY8_9SPHN</name>
<dbReference type="EMBL" id="JAHKRT010000008">
    <property type="protein sequence ID" value="MBU3079166.1"/>
    <property type="molecule type" value="Genomic_DNA"/>
</dbReference>
<comment type="caution">
    <text evidence="2">The sequence shown here is derived from an EMBL/GenBank/DDBJ whole genome shotgun (WGS) entry which is preliminary data.</text>
</comment>
<organism evidence="2 3">
    <name type="scientific">Sphingomonas quercus</name>
    <dbReference type="NCBI Taxonomy" id="2842451"/>
    <lineage>
        <taxon>Bacteria</taxon>
        <taxon>Pseudomonadati</taxon>
        <taxon>Pseudomonadota</taxon>
        <taxon>Alphaproteobacteria</taxon>
        <taxon>Sphingomonadales</taxon>
        <taxon>Sphingomonadaceae</taxon>
        <taxon>Sphingomonas</taxon>
    </lineage>
</organism>
<feature type="transmembrane region" description="Helical" evidence="1">
    <location>
        <begin position="45"/>
        <end position="66"/>
    </location>
</feature>
<protein>
    <submittedName>
        <fullName evidence="2">Uncharacterized protein</fullName>
    </submittedName>
</protein>